<dbReference type="AlphaFoldDB" id="A0A426ZTL4"/>
<dbReference type="Proteomes" id="UP000287651">
    <property type="component" value="Unassembled WGS sequence"/>
</dbReference>
<protein>
    <submittedName>
        <fullName evidence="1">Uncharacterized protein</fullName>
    </submittedName>
</protein>
<sequence length="287" mass="30739">MTLCVCVCDAEGTSKRHHEYSFDVSVCNIVVVVLEAEQSIQGVFTVVVGSPPPWIEMVIYESTVEGIESKKDISKPSLRSSDDVHPPEHGEVVCYEEGGKDCLTLFGDALETVVAATAEGGPASDIGSKREQLLTQVDDDGVGSTRTDRFHGSLDLLLSHGSKGRDLLGGEELRHANLPQMPPLASVRGEGHVGAAEGEFRGGDGVRPAAALEVVGSEDLLGRPRGRDDHDGDLAKLQAHDRAVLLGEFPQGVVQEAAAQLVEVADDGERVWPWWELPCFVTFPPPT</sequence>
<proteinExistence type="predicted"/>
<comment type="caution">
    <text evidence="1">The sequence shown here is derived from an EMBL/GenBank/DDBJ whole genome shotgun (WGS) entry which is preliminary data.</text>
</comment>
<evidence type="ECO:0000313" key="2">
    <source>
        <dbReference type="Proteomes" id="UP000287651"/>
    </source>
</evidence>
<evidence type="ECO:0000313" key="1">
    <source>
        <dbReference type="EMBL" id="RRT67373.1"/>
    </source>
</evidence>
<accession>A0A426ZTL4</accession>
<gene>
    <name evidence="1" type="ORF">B296_00008671</name>
</gene>
<name>A0A426ZTL4_ENSVE</name>
<dbReference type="EMBL" id="AMZH03005068">
    <property type="protein sequence ID" value="RRT67373.1"/>
    <property type="molecule type" value="Genomic_DNA"/>
</dbReference>
<organism evidence="1 2">
    <name type="scientific">Ensete ventricosum</name>
    <name type="common">Abyssinian banana</name>
    <name type="synonym">Musa ensete</name>
    <dbReference type="NCBI Taxonomy" id="4639"/>
    <lineage>
        <taxon>Eukaryota</taxon>
        <taxon>Viridiplantae</taxon>
        <taxon>Streptophyta</taxon>
        <taxon>Embryophyta</taxon>
        <taxon>Tracheophyta</taxon>
        <taxon>Spermatophyta</taxon>
        <taxon>Magnoliopsida</taxon>
        <taxon>Liliopsida</taxon>
        <taxon>Zingiberales</taxon>
        <taxon>Musaceae</taxon>
        <taxon>Ensete</taxon>
    </lineage>
</organism>
<reference evidence="1 2" key="1">
    <citation type="journal article" date="2014" name="Agronomy (Basel)">
        <title>A Draft Genome Sequence for Ensete ventricosum, the Drought-Tolerant Tree Against Hunger.</title>
        <authorList>
            <person name="Harrison J."/>
            <person name="Moore K.A."/>
            <person name="Paszkiewicz K."/>
            <person name="Jones T."/>
            <person name="Grant M."/>
            <person name="Ambacheew D."/>
            <person name="Muzemil S."/>
            <person name="Studholme D.J."/>
        </authorList>
    </citation>
    <scope>NUCLEOTIDE SEQUENCE [LARGE SCALE GENOMIC DNA]</scope>
</reference>